<dbReference type="GO" id="GO:0051539">
    <property type="term" value="F:4 iron, 4 sulfur cluster binding"/>
    <property type="evidence" value="ECO:0007669"/>
    <property type="project" value="UniProtKB-KW"/>
</dbReference>
<dbReference type="GO" id="GO:0097506">
    <property type="term" value="F:deaminated base DNA N-glycosylase activity"/>
    <property type="evidence" value="ECO:0007669"/>
    <property type="project" value="UniProtKB-ARBA"/>
</dbReference>
<name>A0AA37QC10_9BACT</name>
<evidence type="ECO:0000256" key="3">
    <source>
        <dbReference type="ARBA" id="ARBA00022763"/>
    </source>
</evidence>
<keyword evidence="1" id="KW-0004">4Fe-4S</keyword>
<protein>
    <submittedName>
        <fullName evidence="9">Uracil-DNA glycosylase</fullName>
    </submittedName>
</protein>
<dbReference type="AlphaFoldDB" id="A0AA37QC10"/>
<keyword evidence="7" id="KW-0234">DNA repair</keyword>
<dbReference type="Pfam" id="PF03167">
    <property type="entry name" value="UDG"/>
    <property type="match status" value="1"/>
</dbReference>
<dbReference type="InterPro" id="IPR051536">
    <property type="entry name" value="UDG_Type-4/5"/>
</dbReference>
<dbReference type="RefSeq" id="WP_284350574.1">
    <property type="nucleotide sequence ID" value="NZ_BRXS01000004.1"/>
</dbReference>
<organism evidence="9 10">
    <name type="scientific">Roseisolibacter agri</name>
    <dbReference type="NCBI Taxonomy" id="2014610"/>
    <lineage>
        <taxon>Bacteria</taxon>
        <taxon>Pseudomonadati</taxon>
        <taxon>Gemmatimonadota</taxon>
        <taxon>Gemmatimonadia</taxon>
        <taxon>Gemmatimonadales</taxon>
        <taxon>Gemmatimonadaceae</taxon>
        <taxon>Roseisolibacter</taxon>
    </lineage>
</organism>
<comment type="caution">
    <text evidence="9">The sequence shown here is derived from an EMBL/GenBank/DDBJ whole genome shotgun (WGS) entry which is preliminary data.</text>
</comment>
<dbReference type="GO" id="GO:0006281">
    <property type="term" value="P:DNA repair"/>
    <property type="evidence" value="ECO:0007669"/>
    <property type="project" value="UniProtKB-KW"/>
</dbReference>
<dbReference type="SMART" id="SM00987">
    <property type="entry name" value="UreE_C"/>
    <property type="match status" value="1"/>
</dbReference>
<gene>
    <name evidence="9" type="ORF">rosag_26190</name>
</gene>
<dbReference type="PANTHER" id="PTHR33693:SF1">
    <property type="entry name" value="TYPE-4 URACIL-DNA GLYCOSYLASE"/>
    <property type="match status" value="1"/>
</dbReference>
<reference evidence="9" key="1">
    <citation type="submission" date="2022-08" db="EMBL/GenBank/DDBJ databases">
        <title>Draft genome sequencing of Roseisolibacter agri AW1220.</title>
        <authorList>
            <person name="Tobiishi Y."/>
            <person name="Tonouchi A."/>
        </authorList>
    </citation>
    <scope>NUCLEOTIDE SEQUENCE</scope>
    <source>
        <strain evidence="9">AW1220</strain>
    </source>
</reference>
<keyword evidence="10" id="KW-1185">Reference proteome</keyword>
<evidence type="ECO:0000256" key="6">
    <source>
        <dbReference type="ARBA" id="ARBA00023014"/>
    </source>
</evidence>
<evidence type="ECO:0000256" key="1">
    <source>
        <dbReference type="ARBA" id="ARBA00022485"/>
    </source>
</evidence>
<dbReference type="GO" id="GO:0046872">
    <property type="term" value="F:metal ion binding"/>
    <property type="evidence" value="ECO:0007669"/>
    <property type="project" value="UniProtKB-KW"/>
</dbReference>
<accession>A0AA37QC10</accession>
<feature type="domain" description="Uracil-DNA glycosylase-like" evidence="8">
    <location>
        <begin position="39"/>
        <end position="201"/>
    </location>
</feature>
<dbReference type="EMBL" id="BRXS01000004">
    <property type="protein sequence ID" value="GLC26106.1"/>
    <property type="molecule type" value="Genomic_DNA"/>
</dbReference>
<dbReference type="InterPro" id="IPR036895">
    <property type="entry name" value="Uracil-DNA_glycosylase-like_sf"/>
</dbReference>
<dbReference type="Gene3D" id="3.40.470.10">
    <property type="entry name" value="Uracil-DNA glycosylase-like domain"/>
    <property type="match status" value="1"/>
</dbReference>
<dbReference type="InterPro" id="IPR005122">
    <property type="entry name" value="Uracil-DNA_glycosylase-like"/>
</dbReference>
<evidence type="ECO:0000313" key="10">
    <source>
        <dbReference type="Proteomes" id="UP001161325"/>
    </source>
</evidence>
<proteinExistence type="predicted"/>
<evidence type="ECO:0000256" key="7">
    <source>
        <dbReference type="ARBA" id="ARBA00023204"/>
    </source>
</evidence>
<keyword evidence="3" id="KW-0227">DNA damage</keyword>
<evidence type="ECO:0000259" key="8">
    <source>
        <dbReference type="SMART" id="SM00986"/>
    </source>
</evidence>
<evidence type="ECO:0000256" key="5">
    <source>
        <dbReference type="ARBA" id="ARBA00023004"/>
    </source>
</evidence>
<evidence type="ECO:0000256" key="4">
    <source>
        <dbReference type="ARBA" id="ARBA00022801"/>
    </source>
</evidence>
<keyword evidence="6" id="KW-0411">Iron-sulfur</keyword>
<dbReference type="Proteomes" id="UP001161325">
    <property type="component" value="Unassembled WGS sequence"/>
</dbReference>
<evidence type="ECO:0000256" key="2">
    <source>
        <dbReference type="ARBA" id="ARBA00022723"/>
    </source>
</evidence>
<dbReference type="SUPFAM" id="SSF52141">
    <property type="entry name" value="Uracil-DNA glycosylase-like"/>
    <property type="match status" value="1"/>
</dbReference>
<dbReference type="CDD" id="cd10033">
    <property type="entry name" value="UDG_like"/>
    <property type="match status" value="1"/>
</dbReference>
<keyword evidence="2" id="KW-0479">Metal-binding</keyword>
<keyword evidence="4" id="KW-0378">Hydrolase</keyword>
<dbReference type="SMART" id="SM00986">
    <property type="entry name" value="UDG"/>
    <property type="match status" value="1"/>
</dbReference>
<sequence length="226" mass="23323">MPSLPILSAQLPAALDAHRDALSACRRCTATLPLGARPVLSHAVAPRVMLVGQAPGPSEAGGGRPFIGRSGRTLFRWIASAGLPEEEARRALYIAAVTRCYPGPHPGGRGDRVPSPAERAACAPWLAGELAIVRPALVVPIGRLAIDRFLGGEALSAVVGEVHDVEVDGIPTRVLPLPHPSGASGWLNAPAHRALLDRALLHLGDAFRALGLVANAPMQAPAGVAA</sequence>
<evidence type="ECO:0000313" key="9">
    <source>
        <dbReference type="EMBL" id="GLC26106.1"/>
    </source>
</evidence>
<keyword evidence="5" id="KW-0408">Iron</keyword>
<dbReference type="PANTHER" id="PTHR33693">
    <property type="entry name" value="TYPE-5 URACIL-DNA GLYCOSYLASE"/>
    <property type="match status" value="1"/>
</dbReference>